<proteinExistence type="predicted"/>
<keyword evidence="2" id="KW-1185">Reference proteome</keyword>
<comment type="caution">
    <text evidence="1">The sequence shown here is derived from an EMBL/GenBank/DDBJ whole genome shotgun (WGS) entry which is preliminary data.</text>
</comment>
<dbReference type="AlphaFoldDB" id="A0AAV9E6T8"/>
<protein>
    <submittedName>
        <fullName evidence="1">Uncharacterized protein</fullName>
    </submittedName>
</protein>
<reference evidence="1" key="2">
    <citation type="submission" date="2023-06" db="EMBL/GenBank/DDBJ databases">
        <authorList>
            <person name="Ma L."/>
            <person name="Liu K.-W."/>
            <person name="Li Z."/>
            <person name="Hsiao Y.-Y."/>
            <person name="Qi Y."/>
            <person name="Fu T."/>
            <person name="Tang G."/>
            <person name="Zhang D."/>
            <person name="Sun W.-H."/>
            <person name="Liu D.-K."/>
            <person name="Li Y."/>
            <person name="Chen G.-Z."/>
            <person name="Liu X.-D."/>
            <person name="Liao X.-Y."/>
            <person name="Jiang Y.-T."/>
            <person name="Yu X."/>
            <person name="Hao Y."/>
            <person name="Huang J."/>
            <person name="Zhao X.-W."/>
            <person name="Ke S."/>
            <person name="Chen Y.-Y."/>
            <person name="Wu W.-L."/>
            <person name="Hsu J.-L."/>
            <person name="Lin Y.-F."/>
            <person name="Huang M.-D."/>
            <person name="Li C.-Y."/>
            <person name="Huang L."/>
            <person name="Wang Z.-W."/>
            <person name="Zhao X."/>
            <person name="Zhong W.-Y."/>
            <person name="Peng D.-H."/>
            <person name="Ahmad S."/>
            <person name="Lan S."/>
            <person name="Zhang J.-S."/>
            <person name="Tsai W.-C."/>
            <person name="Van De Peer Y."/>
            <person name="Liu Z.-J."/>
        </authorList>
    </citation>
    <scope>NUCLEOTIDE SEQUENCE</scope>
    <source>
        <strain evidence="1">CP</strain>
        <tissue evidence="1">Leaves</tissue>
    </source>
</reference>
<gene>
    <name evidence="1" type="ORF">QJS10_CPA09g00334</name>
</gene>
<organism evidence="1 2">
    <name type="scientific">Acorus calamus</name>
    <name type="common">Sweet flag</name>
    <dbReference type="NCBI Taxonomy" id="4465"/>
    <lineage>
        <taxon>Eukaryota</taxon>
        <taxon>Viridiplantae</taxon>
        <taxon>Streptophyta</taxon>
        <taxon>Embryophyta</taxon>
        <taxon>Tracheophyta</taxon>
        <taxon>Spermatophyta</taxon>
        <taxon>Magnoliopsida</taxon>
        <taxon>Liliopsida</taxon>
        <taxon>Acoraceae</taxon>
        <taxon>Acorus</taxon>
    </lineage>
</organism>
<dbReference type="Proteomes" id="UP001180020">
    <property type="component" value="Unassembled WGS sequence"/>
</dbReference>
<evidence type="ECO:0000313" key="2">
    <source>
        <dbReference type="Proteomes" id="UP001180020"/>
    </source>
</evidence>
<reference evidence="1" key="1">
    <citation type="journal article" date="2023" name="Nat. Commun.">
        <title>Diploid and tetraploid genomes of Acorus and the evolution of monocots.</title>
        <authorList>
            <person name="Ma L."/>
            <person name="Liu K.W."/>
            <person name="Li Z."/>
            <person name="Hsiao Y.Y."/>
            <person name="Qi Y."/>
            <person name="Fu T."/>
            <person name="Tang G.D."/>
            <person name="Zhang D."/>
            <person name="Sun W.H."/>
            <person name="Liu D.K."/>
            <person name="Li Y."/>
            <person name="Chen G.Z."/>
            <person name="Liu X.D."/>
            <person name="Liao X.Y."/>
            <person name="Jiang Y.T."/>
            <person name="Yu X."/>
            <person name="Hao Y."/>
            <person name="Huang J."/>
            <person name="Zhao X.W."/>
            <person name="Ke S."/>
            <person name="Chen Y.Y."/>
            <person name="Wu W.L."/>
            <person name="Hsu J.L."/>
            <person name="Lin Y.F."/>
            <person name="Huang M.D."/>
            <person name="Li C.Y."/>
            <person name="Huang L."/>
            <person name="Wang Z.W."/>
            <person name="Zhao X."/>
            <person name="Zhong W.Y."/>
            <person name="Peng D.H."/>
            <person name="Ahmad S."/>
            <person name="Lan S."/>
            <person name="Zhang J.S."/>
            <person name="Tsai W.C."/>
            <person name="Van de Peer Y."/>
            <person name="Liu Z.J."/>
        </authorList>
    </citation>
    <scope>NUCLEOTIDE SEQUENCE</scope>
    <source>
        <strain evidence="1">CP</strain>
    </source>
</reference>
<sequence length="66" mass="7660">MKELTEISSKMKSLYAEIFDALHSLDQKSATASYESTKATDFHDTIMELKDLLKNERKKACYNQLR</sequence>
<evidence type="ECO:0000313" key="1">
    <source>
        <dbReference type="EMBL" id="KAK1308589.1"/>
    </source>
</evidence>
<name>A0AAV9E6T8_ACOCL</name>
<dbReference type="EMBL" id="JAUJYO010000009">
    <property type="protein sequence ID" value="KAK1308589.1"/>
    <property type="molecule type" value="Genomic_DNA"/>
</dbReference>
<accession>A0AAV9E6T8</accession>